<evidence type="ECO:0000256" key="1">
    <source>
        <dbReference type="ARBA" id="ARBA00004141"/>
    </source>
</evidence>
<dbReference type="SUPFAM" id="SSF103473">
    <property type="entry name" value="MFS general substrate transporter"/>
    <property type="match status" value="1"/>
</dbReference>
<evidence type="ECO:0000313" key="8">
    <source>
        <dbReference type="EMBL" id="KAK9769688.1"/>
    </source>
</evidence>
<organism evidence="8 9">
    <name type="scientific">Seiridium cardinale</name>
    <dbReference type="NCBI Taxonomy" id="138064"/>
    <lineage>
        <taxon>Eukaryota</taxon>
        <taxon>Fungi</taxon>
        <taxon>Dikarya</taxon>
        <taxon>Ascomycota</taxon>
        <taxon>Pezizomycotina</taxon>
        <taxon>Sordariomycetes</taxon>
        <taxon>Xylariomycetidae</taxon>
        <taxon>Amphisphaeriales</taxon>
        <taxon>Sporocadaceae</taxon>
        <taxon>Seiridium</taxon>
    </lineage>
</organism>
<name>A0ABR2X7B3_9PEZI</name>
<evidence type="ECO:0000256" key="6">
    <source>
        <dbReference type="SAM" id="MobiDB-lite"/>
    </source>
</evidence>
<dbReference type="Pfam" id="PF07690">
    <property type="entry name" value="MFS_1"/>
    <property type="match status" value="1"/>
</dbReference>
<comment type="caution">
    <text evidence="8">The sequence shown here is derived from an EMBL/GenBank/DDBJ whole genome shotgun (WGS) entry which is preliminary data.</text>
</comment>
<feature type="transmembrane region" description="Helical" evidence="7">
    <location>
        <begin position="435"/>
        <end position="455"/>
    </location>
</feature>
<feature type="transmembrane region" description="Helical" evidence="7">
    <location>
        <begin position="139"/>
        <end position="162"/>
    </location>
</feature>
<feature type="transmembrane region" description="Helical" evidence="7">
    <location>
        <begin position="401"/>
        <end position="423"/>
    </location>
</feature>
<feature type="transmembrane region" description="Helical" evidence="7">
    <location>
        <begin position="370"/>
        <end position="389"/>
    </location>
</feature>
<protein>
    <submittedName>
        <fullName evidence="8">Pantothenate transporter</fullName>
    </submittedName>
</protein>
<dbReference type="InterPro" id="IPR036259">
    <property type="entry name" value="MFS_trans_sf"/>
</dbReference>
<keyword evidence="9" id="KW-1185">Reference proteome</keyword>
<feature type="transmembrane region" description="Helical" evidence="7">
    <location>
        <begin position="345"/>
        <end position="364"/>
    </location>
</feature>
<sequence>MPSSYEQLEPRNGRIAMAFTSALSHVKTILWGSPSEERPLLIKLDFTILPYFSLIWFLFGVNRASYSHAYISGMKEDVGFQGNDFNLMSTIYLVFYAVFQIPSTSLLTLARPKYVFVAANVSWSVLTLITFRMQHVYQLFILNGFEGAFSAIAYVGAHFIYGSWYKKSELSTRAAIFCCFGHLGSIAGGWIQAGLITSLDGKGGLPAWRWVFVVVSVITIPVAALGWVVIPNLPIHKSAWYLTKEERDLAVTRLGHFKKQSWDLTVFRRVLLSWQFWLLPLIFMLYSLCVQSLGNNVMPLWMASRGYTVIQQNTYPTAIYATAIVGTIIYSIISDKIQSRWQPSVAIGLTFIIGSAILVADPVADSAHFFAYYLLGTTYAPQAVWYSWMADVTAHYVQLRAITTGFMNSFDFAFVTWWPLIFYPVTDAPHYEKGYIASLVTGALVIPFIGLIAYLEKRDRAAGKIGMTFDDDDGTDDGVAGEDLGRDANDVEVPPTAKFPPTVKATDFQ</sequence>
<dbReference type="Proteomes" id="UP001465668">
    <property type="component" value="Unassembled WGS sequence"/>
</dbReference>
<evidence type="ECO:0000256" key="3">
    <source>
        <dbReference type="ARBA" id="ARBA00022692"/>
    </source>
</evidence>
<feature type="region of interest" description="Disordered" evidence="6">
    <location>
        <begin position="470"/>
        <end position="509"/>
    </location>
</feature>
<feature type="transmembrane region" description="Helical" evidence="7">
    <location>
        <begin position="114"/>
        <end position="133"/>
    </location>
</feature>
<gene>
    <name evidence="8" type="ORF">SCAR479_13626</name>
</gene>
<reference evidence="8 9" key="1">
    <citation type="submission" date="2024-02" db="EMBL/GenBank/DDBJ databases">
        <title>First draft genome assembly of two strains of Seiridium cardinale.</title>
        <authorList>
            <person name="Emiliani G."/>
            <person name="Scali E."/>
        </authorList>
    </citation>
    <scope>NUCLEOTIDE SEQUENCE [LARGE SCALE GENOMIC DNA]</scope>
    <source>
        <strain evidence="8 9">BM-138-000479</strain>
    </source>
</reference>
<keyword evidence="5 7" id="KW-0472">Membrane</keyword>
<evidence type="ECO:0000256" key="7">
    <source>
        <dbReference type="SAM" id="Phobius"/>
    </source>
</evidence>
<dbReference type="EMBL" id="JARVKM010000114">
    <property type="protein sequence ID" value="KAK9769688.1"/>
    <property type="molecule type" value="Genomic_DNA"/>
</dbReference>
<evidence type="ECO:0000256" key="4">
    <source>
        <dbReference type="ARBA" id="ARBA00022989"/>
    </source>
</evidence>
<comment type="subcellular location">
    <subcellularLocation>
        <location evidence="1">Membrane</location>
        <topology evidence="1">Multi-pass membrane protein</topology>
    </subcellularLocation>
</comment>
<feature type="transmembrane region" description="Helical" evidence="7">
    <location>
        <begin position="276"/>
        <end position="294"/>
    </location>
</feature>
<feature type="transmembrane region" description="Helical" evidence="7">
    <location>
        <begin position="207"/>
        <end position="230"/>
    </location>
</feature>
<keyword evidence="3 7" id="KW-0812">Transmembrane</keyword>
<feature type="compositionally biased region" description="Acidic residues" evidence="6">
    <location>
        <begin position="470"/>
        <end position="480"/>
    </location>
</feature>
<feature type="transmembrane region" description="Helical" evidence="7">
    <location>
        <begin position="85"/>
        <end position="102"/>
    </location>
</feature>
<accession>A0ABR2X7B3</accession>
<evidence type="ECO:0000256" key="2">
    <source>
        <dbReference type="ARBA" id="ARBA00022448"/>
    </source>
</evidence>
<dbReference type="PANTHER" id="PTHR43791">
    <property type="entry name" value="PERMEASE-RELATED"/>
    <property type="match status" value="1"/>
</dbReference>
<feature type="transmembrane region" description="Helical" evidence="7">
    <location>
        <begin position="314"/>
        <end position="333"/>
    </location>
</feature>
<feature type="transmembrane region" description="Helical" evidence="7">
    <location>
        <begin position="174"/>
        <end position="195"/>
    </location>
</feature>
<keyword evidence="4 7" id="KW-1133">Transmembrane helix</keyword>
<evidence type="ECO:0000313" key="9">
    <source>
        <dbReference type="Proteomes" id="UP001465668"/>
    </source>
</evidence>
<keyword evidence="2" id="KW-0813">Transport</keyword>
<feature type="transmembrane region" description="Helical" evidence="7">
    <location>
        <begin position="44"/>
        <end position="65"/>
    </location>
</feature>
<dbReference type="PANTHER" id="PTHR43791:SF4">
    <property type="entry name" value="PANTOTHENATE TRANSPORTER FEN2"/>
    <property type="match status" value="1"/>
</dbReference>
<evidence type="ECO:0000256" key="5">
    <source>
        <dbReference type="ARBA" id="ARBA00023136"/>
    </source>
</evidence>
<proteinExistence type="predicted"/>
<dbReference type="InterPro" id="IPR011701">
    <property type="entry name" value="MFS"/>
</dbReference>
<dbReference type="Gene3D" id="1.20.1250.20">
    <property type="entry name" value="MFS general substrate transporter like domains"/>
    <property type="match status" value="2"/>
</dbReference>